<dbReference type="AlphaFoldDB" id="T0QG86"/>
<feature type="compositionally biased region" description="Low complexity" evidence="1">
    <location>
        <begin position="215"/>
        <end position="247"/>
    </location>
</feature>
<evidence type="ECO:0000313" key="3">
    <source>
        <dbReference type="EMBL" id="EQC32625.1"/>
    </source>
</evidence>
<dbReference type="PANTHER" id="PTHR35559:SF1">
    <property type="entry name" value="CHITIN-BINDING TYPE-4 DOMAIN-CONTAINING PROTEIN"/>
    <property type="match status" value="1"/>
</dbReference>
<feature type="compositionally biased region" description="Polar residues" evidence="1">
    <location>
        <begin position="248"/>
        <end position="257"/>
    </location>
</feature>
<feature type="region of interest" description="Disordered" evidence="1">
    <location>
        <begin position="215"/>
        <end position="257"/>
    </location>
</feature>
<dbReference type="PANTHER" id="PTHR35559">
    <property type="entry name" value="CHITIN-BINDING TYPE-4 DOMAIN-CONTAINING PROTEIN"/>
    <property type="match status" value="1"/>
</dbReference>
<evidence type="ECO:0000256" key="1">
    <source>
        <dbReference type="SAM" id="MobiDB-lite"/>
    </source>
</evidence>
<accession>T0QG86</accession>
<sequence length="274" mass="29171">MRSYVISLVACLAASAAGHSWIECTDYRMAAPDQPWDPSLCKGRPRCSERQTAAGFGVDTGMNIEKKQCQCAYGSDAAKAIPTATYTPGQRVCLAYPPKNHVADTCTGPYIPDQETIISRTALGATTDDFSGKTYEHLNGKHVDGKIDHKGFQNCQNFCANTDKALCTMCFDLEADIAPGQYSFKWEWEFNKGQFFTTCWEAAVAGSATPVAAGATTADSPLPVASSSPTPATSSVPVVPSAQPSTSLASNASTPSRTCDRLKQEALAMQCPAI</sequence>
<feature type="chain" id="PRO_5004583306" description="Chitin-binding type-4 domain-containing protein" evidence="2">
    <location>
        <begin position="19"/>
        <end position="274"/>
    </location>
</feature>
<protein>
    <recommendedName>
        <fullName evidence="5">Chitin-binding type-4 domain-containing protein</fullName>
    </recommendedName>
</protein>
<dbReference type="VEuPathDB" id="FungiDB:SDRG_09938"/>
<name>T0QG86_SAPDV</name>
<evidence type="ECO:0000313" key="4">
    <source>
        <dbReference type="Proteomes" id="UP000030762"/>
    </source>
</evidence>
<dbReference type="OMA" id="WIECTDY"/>
<proteinExistence type="predicted"/>
<evidence type="ECO:0008006" key="5">
    <source>
        <dbReference type="Google" id="ProtNLM"/>
    </source>
</evidence>
<dbReference type="OrthoDB" id="165036at2759"/>
<gene>
    <name evidence="3" type="ORF">SDRG_09938</name>
</gene>
<dbReference type="Proteomes" id="UP000030762">
    <property type="component" value="Unassembled WGS sequence"/>
</dbReference>
<keyword evidence="2" id="KW-0732">Signal</keyword>
<organism evidence="3 4">
    <name type="scientific">Saprolegnia diclina (strain VS20)</name>
    <dbReference type="NCBI Taxonomy" id="1156394"/>
    <lineage>
        <taxon>Eukaryota</taxon>
        <taxon>Sar</taxon>
        <taxon>Stramenopiles</taxon>
        <taxon>Oomycota</taxon>
        <taxon>Saprolegniomycetes</taxon>
        <taxon>Saprolegniales</taxon>
        <taxon>Saprolegniaceae</taxon>
        <taxon>Saprolegnia</taxon>
    </lineage>
</organism>
<feature type="signal peptide" evidence="2">
    <location>
        <begin position="1"/>
        <end position="18"/>
    </location>
</feature>
<dbReference type="RefSeq" id="XP_008614126.1">
    <property type="nucleotide sequence ID" value="XM_008615904.1"/>
</dbReference>
<keyword evidence="4" id="KW-1185">Reference proteome</keyword>
<dbReference type="InParanoid" id="T0QG86"/>
<dbReference type="EMBL" id="JH767163">
    <property type="protein sequence ID" value="EQC32625.1"/>
    <property type="molecule type" value="Genomic_DNA"/>
</dbReference>
<reference evidence="3 4" key="1">
    <citation type="submission" date="2012-04" db="EMBL/GenBank/DDBJ databases">
        <title>The Genome Sequence of Saprolegnia declina VS20.</title>
        <authorList>
            <consortium name="The Broad Institute Genome Sequencing Platform"/>
            <person name="Russ C."/>
            <person name="Nusbaum C."/>
            <person name="Tyler B."/>
            <person name="van West P."/>
            <person name="Dieguez-Uribeondo J."/>
            <person name="de Bruijn I."/>
            <person name="Tripathy S."/>
            <person name="Jiang R."/>
            <person name="Young S.K."/>
            <person name="Zeng Q."/>
            <person name="Gargeya S."/>
            <person name="Fitzgerald M."/>
            <person name="Haas B."/>
            <person name="Abouelleil A."/>
            <person name="Alvarado L."/>
            <person name="Arachchi H.M."/>
            <person name="Berlin A."/>
            <person name="Chapman S.B."/>
            <person name="Goldberg J."/>
            <person name="Griggs A."/>
            <person name="Gujja S."/>
            <person name="Hansen M."/>
            <person name="Howarth C."/>
            <person name="Imamovic A."/>
            <person name="Larimer J."/>
            <person name="McCowen C."/>
            <person name="Montmayeur A."/>
            <person name="Murphy C."/>
            <person name="Neiman D."/>
            <person name="Pearson M."/>
            <person name="Priest M."/>
            <person name="Roberts A."/>
            <person name="Saif S."/>
            <person name="Shea T."/>
            <person name="Sisk P."/>
            <person name="Sykes S."/>
            <person name="Wortman J."/>
            <person name="Nusbaum C."/>
            <person name="Birren B."/>
        </authorList>
    </citation>
    <scope>NUCLEOTIDE SEQUENCE [LARGE SCALE GENOMIC DNA]</scope>
    <source>
        <strain evidence="3 4">VS20</strain>
    </source>
</reference>
<evidence type="ECO:0000256" key="2">
    <source>
        <dbReference type="SAM" id="SignalP"/>
    </source>
</evidence>
<dbReference type="GeneID" id="19950665"/>
<dbReference type="eggNOG" id="ENOG502S2HE">
    <property type="taxonomic scope" value="Eukaryota"/>
</dbReference>